<name>A0A448W9V5_9PLAT</name>
<dbReference type="EMBL" id="CAAALY010000163">
    <property type="protein sequence ID" value="VEL06641.1"/>
    <property type="molecule type" value="Genomic_DNA"/>
</dbReference>
<reference evidence="2" key="1">
    <citation type="submission" date="2018-11" db="EMBL/GenBank/DDBJ databases">
        <authorList>
            <consortium name="Pathogen Informatics"/>
        </authorList>
    </citation>
    <scope>NUCLEOTIDE SEQUENCE</scope>
</reference>
<proteinExistence type="predicted"/>
<evidence type="ECO:0000313" key="3">
    <source>
        <dbReference type="Proteomes" id="UP000784294"/>
    </source>
</evidence>
<accession>A0A448W9V5</accession>
<keyword evidence="1" id="KW-0732">Signal</keyword>
<comment type="caution">
    <text evidence="2">The sequence shown here is derived from an EMBL/GenBank/DDBJ whole genome shotgun (WGS) entry which is preliminary data.</text>
</comment>
<feature type="signal peptide" evidence="1">
    <location>
        <begin position="1"/>
        <end position="18"/>
    </location>
</feature>
<protein>
    <recommendedName>
        <fullName evidence="4">Secreted protein</fullName>
    </recommendedName>
</protein>
<dbReference type="Proteomes" id="UP000784294">
    <property type="component" value="Unassembled WGS sequence"/>
</dbReference>
<feature type="chain" id="PRO_5019367542" description="Secreted protein" evidence="1">
    <location>
        <begin position="19"/>
        <end position="80"/>
    </location>
</feature>
<evidence type="ECO:0000256" key="1">
    <source>
        <dbReference type="SAM" id="SignalP"/>
    </source>
</evidence>
<gene>
    <name evidence="2" type="ORF">PXEA_LOCUS81</name>
</gene>
<organism evidence="2 3">
    <name type="scientific">Protopolystoma xenopodis</name>
    <dbReference type="NCBI Taxonomy" id="117903"/>
    <lineage>
        <taxon>Eukaryota</taxon>
        <taxon>Metazoa</taxon>
        <taxon>Spiralia</taxon>
        <taxon>Lophotrochozoa</taxon>
        <taxon>Platyhelminthes</taxon>
        <taxon>Monogenea</taxon>
        <taxon>Polyopisthocotylea</taxon>
        <taxon>Polystomatidea</taxon>
        <taxon>Polystomatidae</taxon>
        <taxon>Protopolystoma</taxon>
    </lineage>
</organism>
<dbReference type="AlphaFoldDB" id="A0A448W9V5"/>
<evidence type="ECO:0008006" key="4">
    <source>
        <dbReference type="Google" id="ProtNLM"/>
    </source>
</evidence>
<evidence type="ECO:0000313" key="2">
    <source>
        <dbReference type="EMBL" id="VEL06641.1"/>
    </source>
</evidence>
<keyword evidence="3" id="KW-1185">Reference proteome</keyword>
<sequence length="80" mass="9135">MTWHVLFFLASFLDVVPALAPNFTSSIADMLSCRLEPLLPHSCHSTLDRPIAYTPTLDTGSFLGRAEKRNRHIYFIIRMI</sequence>